<evidence type="ECO:0000313" key="9">
    <source>
        <dbReference type="Proteomes" id="UP000008827"/>
    </source>
</evidence>
<dbReference type="InterPro" id="IPR033897">
    <property type="entry name" value="SRF-like_MADS-box"/>
</dbReference>
<name>I1JLP7_SOYBN</name>
<dbReference type="PANTHER" id="PTHR11945:SF777">
    <property type="entry name" value="MADS-BOX TRANSCRIPTION FACTOR FAMILY PROTEIN"/>
    <property type="match status" value="1"/>
</dbReference>
<keyword evidence="5" id="KW-0539">Nucleus</keyword>
<dbReference type="Proteomes" id="UP000008827">
    <property type="component" value="Chromosome 3"/>
</dbReference>
<evidence type="ECO:0000256" key="5">
    <source>
        <dbReference type="ARBA" id="ARBA00023242"/>
    </source>
</evidence>
<comment type="subcellular location">
    <subcellularLocation>
        <location evidence="1">Nucleus</location>
    </subcellularLocation>
</comment>
<dbReference type="OrthoDB" id="779403at2759"/>
<feature type="domain" description="MADS-box" evidence="6">
    <location>
        <begin position="1"/>
        <end position="49"/>
    </location>
</feature>
<dbReference type="KEGG" id="gmx:100783663"/>
<keyword evidence="4" id="KW-0804">Transcription</keyword>
<dbReference type="PaxDb" id="3847-GLYMA03G13570.1"/>
<evidence type="ECO:0000256" key="1">
    <source>
        <dbReference type="ARBA" id="ARBA00004123"/>
    </source>
</evidence>
<dbReference type="EMBL" id="CM000836">
    <property type="protein sequence ID" value="KRH66052.1"/>
    <property type="molecule type" value="Genomic_DNA"/>
</dbReference>
<dbReference type="GO" id="GO:0005634">
    <property type="term" value="C:nucleus"/>
    <property type="evidence" value="ECO:0007669"/>
    <property type="project" value="UniProtKB-SubCell"/>
</dbReference>
<protein>
    <recommendedName>
        <fullName evidence="6">MADS-box domain-containing protein</fullName>
    </recommendedName>
</protein>
<dbReference type="Gramene" id="KRH66052">
    <property type="protein sequence ID" value="KRH66052"/>
    <property type="gene ID" value="GLYMA_03G080000"/>
</dbReference>
<evidence type="ECO:0000256" key="3">
    <source>
        <dbReference type="ARBA" id="ARBA00023125"/>
    </source>
</evidence>
<dbReference type="PANTHER" id="PTHR11945">
    <property type="entry name" value="MADS BOX PROTEIN"/>
    <property type="match status" value="1"/>
</dbReference>
<evidence type="ECO:0000313" key="8">
    <source>
        <dbReference type="EnsemblPlants" id="KRH66052"/>
    </source>
</evidence>
<accession>I1JLP7</accession>
<keyword evidence="9" id="KW-1185">Reference proteome</keyword>
<gene>
    <name evidence="8" type="primary">LOC100783663</name>
    <name evidence="7" type="ORF">GLYMA_03G080000</name>
</gene>
<dbReference type="CDD" id="cd00266">
    <property type="entry name" value="MADS_SRF_like"/>
    <property type="match status" value="1"/>
</dbReference>
<dbReference type="GO" id="GO:0000978">
    <property type="term" value="F:RNA polymerase II cis-regulatory region sequence-specific DNA binding"/>
    <property type="evidence" value="ECO:0000318"/>
    <property type="project" value="GO_Central"/>
</dbReference>
<dbReference type="SMART" id="SM00432">
    <property type="entry name" value="MADS"/>
    <property type="match status" value="1"/>
</dbReference>
<dbReference type="GO" id="GO:0045944">
    <property type="term" value="P:positive regulation of transcription by RNA polymerase II"/>
    <property type="evidence" value="ECO:0007669"/>
    <property type="project" value="InterPro"/>
</dbReference>
<organism evidence="7">
    <name type="scientific">Glycine max</name>
    <name type="common">Soybean</name>
    <name type="synonym">Glycine hispida</name>
    <dbReference type="NCBI Taxonomy" id="3847"/>
    <lineage>
        <taxon>Eukaryota</taxon>
        <taxon>Viridiplantae</taxon>
        <taxon>Streptophyta</taxon>
        <taxon>Embryophyta</taxon>
        <taxon>Tracheophyta</taxon>
        <taxon>Spermatophyta</taxon>
        <taxon>Magnoliopsida</taxon>
        <taxon>eudicotyledons</taxon>
        <taxon>Gunneridae</taxon>
        <taxon>Pentapetalae</taxon>
        <taxon>rosids</taxon>
        <taxon>fabids</taxon>
        <taxon>Fabales</taxon>
        <taxon>Fabaceae</taxon>
        <taxon>Papilionoideae</taxon>
        <taxon>50 kb inversion clade</taxon>
        <taxon>NPAAA clade</taxon>
        <taxon>indigoferoid/millettioid clade</taxon>
        <taxon>Phaseoleae</taxon>
        <taxon>Glycine</taxon>
        <taxon>Glycine subgen. Soja</taxon>
    </lineage>
</organism>
<evidence type="ECO:0000256" key="4">
    <source>
        <dbReference type="ARBA" id="ARBA00023163"/>
    </source>
</evidence>
<evidence type="ECO:0000256" key="2">
    <source>
        <dbReference type="ARBA" id="ARBA00023015"/>
    </source>
</evidence>
<dbReference type="Pfam" id="PF00319">
    <property type="entry name" value="SRF-TF"/>
    <property type="match status" value="1"/>
</dbReference>
<dbReference type="GeneID" id="100783663"/>
<dbReference type="HOGENOM" id="CLU_053053_7_0_1"/>
<evidence type="ECO:0000259" key="6">
    <source>
        <dbReference type="PROSITE" id="PS50066"/>
    </source>
</evidence>
<dbReference type="GO" id="GO:0006357">
    <property type="term" value="P:regulation of transcription by RNA polymerase II"/>
    <property type="evidence" value="ECO:0000318"/>
    <property type="project" value="GO_Central"/>
</dbReference>
<keyword evidence="3" id="KW-0238">DNA-binding</keyword>
<dbReference type="InterPro" id="IPR036879">
    <property type="entry name" value="TF_MADSbox_sf"/>
</dbReference>
<sequence>MARKKVNLTYISNPVKRKAVFNQRKNGLLKKVDEITTLCDIHACAIIYTPDKPEPEVWPSDQGVEDVIFRFRGVSELARSKRMFCQEKFLKRNIIKARGQLKKLRNENRKKEIGLFMCQYFLGGNHLDNANIIDLNDIRFLVDKKLEEITKKIEMLHVQEVTSATENRGETMIEEKQALMTNVDAMPNLNWSNDNINASGGDSMLTLEDINVQSGWLNQFILSKR</sequence>
<dbReference type="SMR" id="I1JLP7"/>
<proteinExistence type="predicted"/>
<dbReference type="FunFam" id="3.40.1810.10:FF:000024">
    <property type="entry name" value="Agamous-like MADS-box protein AGL80"/>
    <property type="match status" value="1"/>
</dbReference>
<dbReference type="OMA" id="EVFPSHD"/>
<dbReference type="EnsemblPlants" id="KRH66052">
    <property type="protein sequence ID" value="KRH66052"/>
    <property type="gene ID" value="GLYMA_03G080000"/>
</dbReference>
<dbReference type="PRINTS" id="PR00404">
    <property type="entry name" value="MADSDOMAIN"/>
</dbReference>
<dbReference type="Gene3D" id="3.40.1810.10">
    <property type="entry name" value="Transcription factor, MADS-box"/>
    <property type="match status" value="1"/>
</dbReference>
<dbReference type="RefSeq" id="XP_003522136.1">
    <property type="nucleotide sequence ID" value="XM_003522088.1"/>
</dbReference>
<reference evidence="7" key="3">
    <citation type="submission" date="2018-07" db="EMBL/GenBank/DDBJ databases">
        <title>WGS assembly of Glycine max.</title>
        <authorList>
            <person name="Schmutz J."/>
            <person name="Cannon S."/>
            <person name="Schlueter J."/>
            <person name="Ma J."/>
            <person name="Mitros T."/>
            <person name="Nelson W."/>
            <person name="Hyten D."/>
            <person name="Song Q."/>
            <person name="Thelen J."/>
            <person name="Cheng J."/>
            <person name="Xu D."/>
            <person name="Hellsten U."/>
            <person name="May G."/>
            <person name="Yu Y."/>
            <person name="Sakurai T."/>
            <person name="Umezawa T."/>
            <person name="Bhattacharyya M."/>
            <person name="Sandhu D."/>
            <person name="Valliyodan B."/>
            <person name="Lindquist E."/>
            <person name="Peto M."/>
            <person name="Grant D."/>
            <person name="Shu S."/>
            <person name="Goodstein D."/>
            <person name="Barry K."/>
            <person name="Futrell-Griggs M."/>
            <person name="Abernathy B."/>
            <person name="Du J."/>
            <person name="Tian Z."/>
            <person name="Zhu L."/>
            <person name="Gill N."/>
            <person name="Joshi T."/>
            <person name="Libault M."/>
            <person name="Sethuraman A."/>
            <person name="Zhang X."/>
            <person name="Shinozaki K."/>
            <person name="Nguyen H."/>
            <person name="Wing R."/>
            <person name="Cregan P."/>
            <person name="Specht J."/>
            <person name="Grimwood J."/>
            <person name="Rokhsar D."/>
            <person name="Stacey G."/>
            <person name="Shoemaker R."/>
            <person name="Jackson S."/>
        </authorList>
    </citation>
    <scope>NUCLEOTIDE SEQUENCE</scope>
    <source>
        <tissue evidence="7">Callus</tissue>
    </source>
</reference>
<dbReference type="GO" id="GO:0000981">
    <property type="term" value="F:DNA-binding transcription factor activity, RNA polymerase II-specific"/>
    <property type="evidence" value="ECO:0000318"/>
    <property type="project" value="GO_Central"/>
</dbReference>
<reference evidence="8" key="2">
    <citation type="submission" date="2018-02" db="UniProtKB">
        <authorList>
            <consortium name="EnsemblPlants"/>
        </authorList>
    </citation>
    <scope>IDENTIFICATION</scope>
    <source>
        <strain evidence="8">Williams 82</strain>
    </source>
</reference>
<evidence type="ECO:0000313" key="7">
    <source>
        <dbReference type="EMBL" id="KRH66052.1"/>
    </source>
</evidence>
<dbReference type="SUPFAM" id="SSF55455">
    <property type="entry name" value="SRF-like"/>
    <property type="match status" value="1"/>
</dbReference>
<dbReference type="eggNOG" id="KOG0014">
    <property type="taxonomic scope" value="Eukaryota"/>
</dbReference>
<keyword evidence="2" id="KW-0805">Transcription regulation</keyword>
<reference evidence="7 8" key="1">
    <citation type="journal article" date="2010" name="Nature">
        <title>Genome sequence of the palaeopolyploid soybean.</title>
        <authorList>
            <person name="Schmutz J."/>
            <person name="Cannon S.B."/>
            <person name="Schlueter J."/>
            <person name="Ma J."/>
            <person name="Mitros T."/>
            <person name="Nelson W."/>
            <person name="Hyten D.L."/>
            <person name="Song Q."/>
            <person name="Thelen J.J."/>
            <person name="Cheng J."/>
            <person name="Xu D."/>
            <person name="Hellsten U."/>
            <person name="May G.D."/>
            <person name="Yu Y."/>
            <person name="Sakurai T."/>
            <person name="Umezawa T."/>
            <person name="Bhattacharyya M.K."/>
            <person name="Sandhu D."/>
            <person name="Valliyodan B."/>
            <person name="Lindquist E."/>
            <person name="Peto M."/>
            <person name="Grant D."/>
            <person name="Shu S."/>
            <person name="Goodstein D."/>
            <person name="Barry K."/>
            <person name="Futrell-Griggs M."/>
            <person name="Abernathy B."/>
            <person name="Du J."/>
            <person name="Tian Z."/>
            <person name="Zhu L."/>
            <person name="Gill N."/>
            <person name="Joshi T."/>
            <person name="Libault M."/>
            <person name="Sethuraman A."/>
            <person name="Zhang X.-C."/>
            <person name="Shinozaki K."/>
            <person name="Nguyen H.T."/>
            <person name="Wing R.A."/>
            <person name="Cregan P."/>
            <person name="Specht J."/>
            <person name="Grimwood J."/>
            <person name="Rokhsar D."/>
            <person name="Stacey G."/>
            <person name="Shoemaker R.C."/>
            <person name="Jackson S.A."/>
        </authorList>
    </citation>
    <scope>NUCLEOTIDE SEQUENCE [LARGE SCALE GENOMIC DNA]</scope>
    <source>
        <strain evidence="8">cv. Williams 82</strain>
        <tissue evidence="7">Callus</tissue>
    </source>
</reference>
<dbReference type="InterPro" id="IPR002100">
    <property type="entry name" value="TF_MADSbox"/>
</dbReference>
<dbReference type="PROSITE" id="PS50066">
    <property type="entry name" value="MADS_BOX_2"/>
    <property type="match status" value="1"/>
</dbReference>
<dbReference type="GO" id="GO:0046983">
    <property type="term" value="F:protein dimerization activity"/>
    <property type="evidence" value="ECO:0007669"/>
    <property type="project" value="InterPro"/>
</dbReference>
<dbReference type="AlphaFoldDB" id="I1JLP7"/>